<comment type="caution">
    <text evidence="1">The sequence shown here is derived from an EMBL/GenBank/DDBJ whole genome shotgun (WGS) entry which is preliminary data.</text>
</comment>
<keyword evidence="2" id="KW-1185">Reference proteome</keyword>
<gene>
    <name evidence="1" type="ORF">CDAR_443631</name>
</gene>
<reference evidence="1 2" key="1">
    <citation type="submission" date="2021-06" db="EMBL/GenBank/DDBJ databases">
        <title>Caerostris darwini draft genome.</title>
        <authorList>
            <person name="Kono N."/>
            <person name="Arakawa K."/>
        </authorList>
    </citation>
    <scope>NUCLEOTIDE SEQUENCE [LARGE SCALE GENOMIC DNA]</scope>
</reference>
<evidence type="ECO:0000313" key="2">
    <source>
        <dbReference type="Proteomes" id="UP001054837"/>
    </source>
</evidence>
<accession>A0AAV4TQB6</accession>
<name>A0AAV4TQB6_9ARAC</name>
<evidence type="ECO:0000313" key="1">
    <source>
        <dbReference type="EMBL" id="GIY47939.1"/>
    </source>
</evidence>
<dbReference type="Proteomes" id="UP001054837">
    <property type="component" value="Unassembled WGS sequence"/>
</dbReference>
<dbReference type="AlphaFoldDB" id="A0AAV4TQB6"/>
<dbReference type="EMBL" id="BPLQ01010035">
    <property type="protein sequence ID" value="GIY47939.1"/>
    <property type="molecule type" value="Genomic_DNA"/>
</dbReference>
<sequence>MGMGMHVNRREMDPLANTRYFDDKISGYNSLINHTNCQRIEGPPLCGAFRMSVRPFEPFRSTLHPPFVIPRFVLVLLRIEVPTVEEWYCGDSGRMVCLIATVEELLFVLAVWQLSDVAKMCKRKIGDSEPRWDVHPSSPREERVLAPIPHDVMNGRGS</sequence>
<protein>
    <submittedName>
        <fullName evidence="1">Uncharacterized protein</fullName>
    </submittedName>
</protein>
<proteinExistence type="predicted"/>
<organism evidence="1 2">
    <name type="scientific">Caerostris darwini</name>
    <dbReference type="NCBI Taxonomy" id="1538125"/>
    <lineage>
        <taxon>Eukaryota</taxon>
        <taxon>Metazoa</taxon>
        <taxon>Ecdysozoa</taxon>
        <taxon>Arthropoda</taxon>
        <taxon>Chelicerata</taxon>
        <taxon>Arachnida</taxon>
        <taxon>Araneae</taxon>
        <taxon>Araneomorphae</taxon>
        <taxon>Entelegynae</taxon>
        <taxon>Araneoidea</taxon>
        <taxon>Araneidae</taxon>
        <taxon>Caerostris</taxon>
    </lineage>
</organism>